<name>A0ABR3B949_PHYBL</name>
<accession>A0ABR3B949</accession>
<keyword evidence="2" id="KW-1133">Transmembrane helix</keyword>
<feature type="region of interest" description="Disordered" evidence="1">
    <location>
        <begin position="110"/>
        <end position="136"/>
    </location>
</feature>
<evidence type="ECO:0000313" key="3">
    <source>
        <dbReference type="EMBL" id="KAL0092477.1"/>
    </source>
</evidence>
<feature type="transmembrane region" description="Helical" evidence="2">
    <location>
        <begin position="74"/>
        <end position="92"/>
    </location>
</feature>
<keyword evidence="4" id="KW-1185">Reference proteome</keyword>
<comment type="caution">
    <text evidence="3">The sequence shown here is derived from an EMBL/GenBank/DDBJ whole genome shotgun (WGS) entry which is preliminary data.</text>
</comment>
<sequence length="136" mass="15458">MRIERHFSQNPLEQQTNCGIVFMQTSTVAIKQDVENFQSWRSMAAVPTNESREDSDRANPVSNSLRKAFFEKEGLHLALALALALSLIFTWLDWIGADILVIIPKKEKELSQGVTQASDHNSIDTKNKEEEEEVKK</sequence>
<organism evidence="3 4">
    <name type="scientific">Phycomyces blakesleeanus</name>
    <dbReference type="NCBI Taxonomy" id="4837"/>
    <lineage>
        <taxon>Eukaryota</taxon>
        <taxon>Fungi</taxon>
        <taxon>Fungi incertae sedis</taxon>
        <taxon>Mucoromycota</taxon>
        <taxon>Mucoromycotina</taxon>
        <taxon>Mucoromycetes</taxon>
        <taxon>Mucorales</taxon>
        <taxon>Phycomycetaceae</taxon>
        <taxon>Phycomyces</taxon>
    </lineage>
</organism>
<evidence type="ECO:0000256" key="2">
    <source>
        <dbReference type="SAM" id="Phobius"/>
    </source>
</evidence>
<protein>
    <recommendedName>
        <fullName evidence="5">Transmembrane protein</fullName>
    </recommendedName>
</protein>
<dbReference type="Proteomes" id="UP001448207">
    <property type="component" value="Unassembled WGS sequence"/>
</dbReference>
<keyword evidence="2" id="KW-0812">Transmembrane</keyword>
<evidence type="ECO:0000313" key="4">
    <source>
        <dbReference type="Proteomes" id="UP001448207"/>
    </source>
</evidence>
<feature type="compositionally biased region" description="Basic and acidic residues" evidence="1">
    <location>
        <begin position="121"/>
        <end position="136"/>
    </location>
</feature>
<evidence type="ECO:0000256" key="1">
    <source>
        <dbReference type="SAM" id="MobiDB-lite"/>
    </source>
</evidence>
<proteinExistence type="predicted"/>
<dbReference type="EMBL" id="JBCLYO010000002">
    <property type="protein sequence ID" value="KAL0092477.1"/>
    <property type="molecule type" value="Genomic_DNA"/>
</dbReference>
<reference evidence="3 4" key="1">
    <citation type="submission" date="2024-04" db="EMBL/GenBank/DDBJ databases">
        <title>Symmetric and asymmetric DNA N6-adenine methylation regulates different biological responses in Mucorales.</title>
        <authorList>
            <consortium name="Lawrence Berkeley National Laboratory"/>
            <person name="Lax C."/>
            <person name="Mondo S.J."/>
            <person name="Osorio-Concepcion M."/>
            <person name="Muszewska A."/>
            <person name="Corrochano-Luque M."/>
            <person name="Gutierrez G."/>
            <person name="Riley R."/>
            <person name="Lipzen A."/>
            <person name="Guo J."/>
            <person name="Hundley H."/>
            <person name="Amirebrahimi M."/>
            <person name="Ng V."/>
            <person name="Lorenzo-Gutierrez D."/>
            <person name="Binder U."/>
            <person name="Yang J."/>
            <person name="Song Y."/>
            <person name="Canovas D."/>
            <person name="Navarro E."/>
            <person name="Freitag M."/>
            <person name="Gabaldon T."/>
            <person name="Grigoriev I.V."/>
            <person name="Corrochano L.M."/>
            <person name="Nicolas F.E."/>
            <person name="Garre V."/>
        </authorList>
    </citation>
    <scope>NUCLEOTIDE SEQUENCE [LARGE SCALE GENOMIC DNA]</scope>
    <source>
        <strain evidence="3 4">L51</strain>
    </source>
</reference>
<keyword evidence="2" id="KW-0472">Membrane</keyword>
<gene>
    <name evidence="3" type="ORF">J3Q64DRAFT_1818662</name>
</gene>
<evidence type="ECO:0008006" key="5">
    <source>
        <dbReference type="Google" id="ProtNLM"/>
    </source>
</evidence>